<evidence type="ECO:0000313" key="2">
    <source>
        <dbReference type="Proteomes" id="UP000275846"/>
    </source>
</evidence>
<dbReference type="Proteomes" id="UP000275846">
    <property type="component" value="Unassembled WGS sequence"/>
</dbReference>
<dbReference type="OrthoDB" id="10056750at2759"/>
<accession>A0A183S8N8</accession>
<keyword evidence="2" id="KW-1185">Reference proteome</keyword>
<reference evidence="1 2" key="2">
    <citation type="submission" date="2018-11" db="EMBL/GenBank/DDBJ databases">
        <authorList>
            <consortium name="Pathogen Informatics"/>
        </authorList>
    </citation>
    <scope>NUCLEOTIDE SEQUENCE [LARGE SCALE GENOMIC DNA]</scope>
    <source>
        <strain evidence="1 2">NST_G2</strain>
    </source>
</reference>
<reference evidence="3" key="1">
    <citation type="submission" date="2016-06" db="UniProtKB">
        <authorList>
            <consortium name="WormBaseParasite"/>
        </authorList>
    </citation>
    <scope>IDENTIFICATION</scope>
</reference>
<proteinExistence type="predicted"/>
<name>A0A183S8N8_SCHSO</name>
<dbReference type="EMBL" id="UYSU01000473">
    <property type="protein sequence ID" value="VDL85844.1"/>
    <property type="molecule type" value="Genomic_DNA"/>
</dbReference>
<organism evidence="3">
    <name type="scientific">Schistocephalus solidus</name>
    <name type="common">Tapeworm</name>
    <dbReference type="NCBI Taxonomy" id="70667"/>
    <lineage>
        <taxon>Eukaryota</taxon>
        <taxon>Metazoa</taxon>
        <taxon>Spiralia</taxon>
        <taxon>Lophotrochozoa</taxon>
        <taxon>Platyhelminthes</taxon>
        <taxon>Cestoda</taxon>
        <taxon>Eucestoda</taxon>
        <taxon>Diphyllobothriidea</taxon>
        <taxon>Diphyllobothriidae</taxon>
        <taxon>Schistocephalus</taxon>
    </lineage>
</organism>
<evidence type="ECO:0000313" key="1">
    <source>
        <dbReference type="EMBL" id="VDL85844.1"/>
    </source>
</evidence>
<gene>
    <name evidence="1" type="ORF">SSLN_LOCUS586</name>
</gene>
<dbReference type="AlphaFoldDB" id="A0A183S8N8"/>
<protein>
    <submittedName>
        <fullName evidence="1 3">Uncharacterized protein</fullName>
    </submittedName>
</protein>
<sequence length="349" mass="39415">MRIQIDVVVDTVCAGVPSFEEFTCLFGAIHGDNFRSLPIEAVVAINGVRKHESRGIALADNQFVLIYAGPESSACMAYIMTRAIRTWNAVNNIGHTGRRLGTRINQHKLAIRRRDPLTLVFAHAVDCDHRFNWEGTEVVAMASTKQAREFFEAWHSGTNSINRHVDLDAHYEGLRARFLECVKFGDYFAFENDESIANNPVVAIRRLVMRPKTHLSRGETANVVYRVQCGSCEASNVEETGKRRQTRMSEHARAVRRMDQLSLVSVHCAASGHTFSFHDAEILGRGIDKTTRETLESWHTIFSSINRCTILPAAYQALRVRLNQQNHRQEVKLFAVASKRIMSQNTCLS</sequence>
<evidence type="ECO:0000313" key="3">
    <source>
        <dbReference type="WBParaSite" id="SSLN_0000061301-mRNA-1"/>
    </source>
</evidence>
<dbReference type="WBParaSite" id="SSLN_0000061301-mRNA-1">
    <property type="protein sequence ID" value="SSLN_0000061301-mRNA-1"/>
    <property type="gene ID" value="SSLN_0000061301"/>
</dbReference>